<dbReference type="GO" id="GO:0045116">
    <property type="term" value="P:protein neddylation"/>
    <property type="evidence" value="ECO:0007669"/>
    <property type="project" value="TreeGrafter"/>
</dbReference>
<evidence type="ECO:0000313" key="4">
    <source>
        <dbReference type="Proteomes" id="UP000326396"/>
    </source>
</evidence>
<dbReference type="PANTHER" id="PTHR12281:SF26">
    <property type="entry name" value="DEFECTIVE IN CULLIN NEDDYLATION PROTEIN"/>
    <property type="match status" value="1"/>
</dbReference>
<dbReference type="OrthoDB" id="6513042at2759"/>
<dbReference type="EMBL" id="SZYD01001055">
    <property type="protein sequence ID" value="KAD1118217.1"/>
    <property type="molecule type" value="Genomic_DNA"/>
</dbReference>
<protein>
    <recommendedName>
        <fullName evidence="1">Defective in cullin neddylation protein</fullName>
    </recommendedName>
</protein>
<keyword evidence="4" id="KW-1185">Reference proteome</keyword>
<accession>A0A5N6LG87</accession>
<dbReference type="GO" id="GO:0032182">
    <property type="term" value="F:ubiquitin-like protein binding"/>
    <property type="evidence" value="ECO:0007669"/>
    <property type="project" value="TreeGrafter"/>
</dbReference>
<dbReference type="GO" id="GO:0031624">
    <property type="term" value="F:ubiquitin conjugating enzyme binding"/>
    <property type="evidence" value="ECO:0007669"/>
    <property type="project" value="TreeGrafter"/>
</dbReference>
<dbReference type="Gene3D" id="3.40.50.300">
    <property type="entry name" value="P-loop containing nucleotide triphosphate hydrolases"/>
    <property type="match status" value="1"/>
</dbReference>
<dbReference type="InterPro" id="IPR014764">
    <property type="entry name" value="DCN-prot"/>
</dbReference>
<dbReference type="PANTHER" id="PTHR12281">
    <property type="entry name" value="RP42 RELATED"/>
    <property type="match status" value="1"/>
</dbReference>
<proteinExistence type="predicted"/>
<dbReference type="Gene3D" id="1.10.238.10">
    <property type="entry name" value="EF-hand"/>
    <property type="match status" value="1"/>
</dbReference>
<dbReference type="GO" id="GO:0097602">
    <property type="term" value="F:cullin family protein binding"/>
    <property type="evidence" value="ECO:0007669"/>
    <property type="project" value="TreeGrafter"/>
</dbReference>
<evidence type="ECO:0000256" key="1">
    <source>
        <dbReference type="RuleBase" id="RU410713"/>
    </source>
</evidence>
<evidence type="ECO:0000313" key="3">
    <source>
        <dbReference type="EMBL" id="KAD1118217.1"/>
    </source>
</evidence>
<reference evidence="3 4" key="1">
    <citation type="submission" date="2019-05" db="EMBL/GenBank/DDBJ databases">
        <title>Mikania micrantha, genome provides insights into the molecular mechanism of rapid growth.</title>
        <authorList>
            <person name="Liu B."/>
        </authorList>
    </citation>
    <scope>NUCLEOTIDE SEQUENCE [LARGE SCALE GENOMIC DNA]</scope>
    <source>
        <strain evidence="3">NLD-2019</strain>
        <tissue evidence="3">Leaf</tissue>
    </source>
</reference>
<comment type="caution">
    <text evidence="3">The sequence shown here is derived from an EMBL/GenBank/DDBJ whole genome shotgun (WGS) entry which is preliminary data.</text>
</comment>
<organism evidence="3 4">
    <name type="scientific">Mikania micrantha</name>
    <name type="common">bitter vine</name>
    <dbReference type="NCBI Taxonomy" id="192012"/>
    <lineage>
        <taxon>Eukaryota</taxon>
        <taxon>Viridiplantae</taxon>
        <taxon>Streptophyta</taxon>
        <taxon>Embryophyta</taxon>
        <taxon>Tracheophyta</taxon>
        <taxon>Spermatophyta</taxon>
        <taxon>Magnoliopsida</taxon>
        <taxon>eudicotyledons</taxon>
        <taxon>Gunneridae</taxon>
        <taxon>Pentapetalae</taxon>
        <taxon>asterids</taxon>
        <taxon>campanulids</taxon>
        <taxon>Asterales</taxon>
        <taxon>Asteraceae</taxon>
        <taxon>Asteroideae</taxon>
        <taxon>Heliantheae alliance</taxon>
        <taxon>Eupatorieae</taxon>
        <taxon>Mikania</taxon>
    </lineage>
</organism>
<gene>
    <name evidence="3" type="ORF">E3N88_43267</name>
</gene>
<sequence length="213" mass="24423">MSKGFTGEHQCASGNKLWQECKTRIAVFLVSEMICRLKNSKKGICVFIAPTVLGIITQILLHNSSHCFFGFNILLLLTFDECHYAQVESNHSFAEIMKVYTVESREELDQFVSSPQINYYYYGDFVERNDVIEQNEQCSDDVLCGSYLSLVAASFLTQCKKEGVEKLCSDLSVEHTDARVLMLAWKMNAKKQGYFTQIEFPELKNYDDYLAYS</sequence>
<dbReference type="GO" id="GO:0000151">
    <property type="term" value="C:ubiquitin ligase complex"/>
    <property type="evidence" value="ECO:0007669"/>
    <property type="project" value="TreeGrafter"/>
</dbReference>
<dbReference type="InterPro" id="IPR027417">
    <property type="entry name" value="P-loop_NTPase"/>
</dbReference>
<feature type="transmembrane region" description="Helical" evidence="2">
    <location>
        <begin position="43"/>
        <end position="61"/>
    </location>
</feature>
<keyword evidence="2" id="KW-0812">Transmembrane</keyword>
<comment type="function">
    <text evidence="1">Neddylation of cullins play an essential role in the regulation of SCF-type complexes activity.</text>
</comment>
<evidence type="ECO:0000256" key="2">
    <source>
        <dbReference type="SAM" id="Phobius"/>
    </source>
</evidence>
<name>A0A5N6LG87_9ASTR</name>
<keyword evidence="2" id="KW-1133">Transmembrane helix</keyword>
<dbReference type="AlphaFoldDB" id="A0A5N6LG87"/>
<keyword evidence="2" id="KW-0472">Membrane</keyword>
<dbReference type="Proteomes" id="UP000326396">
    <property type="component" value="Unassembled WGS sequence"/>
</dbReference>